<keyword evidence="7 18" id="KW-0479">Metal-binding</keyword>
<dbReference type="SUPFAM" id="SSF51161">
    <property type="entry name" value="Trimeric LpxA-like enzymes"/>
    <property type="match status" value="1"/>
</dbReference>
<evidence type="ECO:0000313" key="22">
    <source>
        <dbReference type="Proteomes" id="UP001162891"/>
    </source>
</evidence>
<evidence type="ECO:0000256" key="9">
    <source>
        <dbReference type="ARBA" id="ARBA00022842"/>
    </source>
</evidence>
<evidence type="ECO:0000256" key="19">
    <source>
        <dbReference type="SAM" id="MobiDB-lite"/>
    </source>
</evidence>
<feature type="region of interest" description="Linker" evidence="18">
    <location>
        <begin position="239"/>
        <end position="259"/>
    </location>
</feature>
<protein>
    <recommendedName>
        <fullName evidence="18">Bifunctional protein GlmU</fullName>
    </recommendedName>
    <domain>
        <recommendedName>
            <fullName evidence="18">UDP-N-acetylglucosamine pyrophosphorylase</fullName>
            <ecNumber evidence="18">2.7.7.23</ecNumber>
        </recommendedName>
        <alternativeName>
            <fullName evidence="18">N-acetylglucosamine-1-phosphate uridyltransferase</fullName>
        </alternativeName>
    </domain>
    <domain>
        <recommendedName>
            <fullName evidence="18">Glucosamine-1-phosphate N-acetyltransferase</fullName>
            <ecNumber evidence="18">2.3.1.157</ecNumber>
        </recommendedName>
    </domain>
</protein>
<evidence type="ECO:0000256" key="13">
    <source>
        <dbReference type="ARBA" id="ARBA00023315"/>
    </source>
</evidence>
<comment type="similarity">
    <text evidence="2 18">In the C-terminal section; belongs to the transferase hexapeptide repeat family.</text>
</comment>
<dbReference type="EC" id="2.7.7.23" evidence="18"/>
<dbReference type="PANTHER" id="PTHR43584">
    <property type="entry name" value="NUCLEOTIDYL TRANSFERASE"/>
    <property type="match status" value="1"/>
</dbReference>
<evidence type="ECO:0000256" key="1">
    <source>
        <dbReference type="ARBA" id="ARBA00004496"/>
    </source>
</evidence>
<feature type="binding site" evidence="18">
    <location>
        <position position="149"/>
    </location>
    <ligand>
        <name>UDP-N-acetyl-alpha-D-glucosamine</name>
        <dbReference type="ChEBI" id="CHEBI:57705"/>
    </ligand>
</feature>
<evidence type="ECO:0000256" key="6">
    <source>
        <dbReference type="ARBA" id="ARBA00022695"/>
    </source>
</evidence>
<keyword evidence="22" id="KW-1185">Reference proteome</keyword>
<evidence type="ECO:0000256" key="3">
    <source>
        <dbReference type="ARBA" id="ARBA00007947"/>
    </source>
</evidence>
<feature type="compositionally biased region" description="Low complexity" evidence="19">
    <location>
        <begin position="477"/>
        <end position="498"/>
    </location>
</feature>
<comment type="pathway">
    <text evidence="18">Nucleotide-sugar biosynthesis; UDP-N-acetyl-alpha-D-glucosamine biosynthesis; N-acetyl-alpha-D-glucosamine 1-phosphate from alpha-D-glucosamine 6-phosphate (route II): step 2/2.</text>
</comment>
<dbReference type="RefSeq" id="WP_248352440.1">
    <property type="nucleotide sequence ID" value="NZ_AP025591.1"/>
</dbReference>
<evidence type="ECO:0000256" key="18">
    <source>
        <dbReference type="HAMAP-Rule" id="MF_01631"/>
    </source>
</evidence>
<evidence type="ECO:0000256" key="15">
    <source>
        <dbReference type="ARBA" id="ARBA00048247"/>
    </source>
</evidence>
<feature type="binding site" evidence="18">
    <location>
        <position position="414"/>
    </location>
    <ligand>
        <name>acetyl-CoA</name>
        <dbReference type="ChEBI" id="CHEBI:57288"/>
    </ligand>
</feature>
<comment type="catalytic activity">
    <reaction evidence="16 18">
        <text>N-acetyl-alpha-D-glucosamine 1-phosphate + UTP + H(+) = UDP-N-acetyl-alpha-D-glucosamine + diphosphate</text>
        <dbReference type="Rhea" id="RHEA:13509"/>
        <dbReference type="ChEBI" id="CHEBI:15378"/>
        <dbReference type="ChEBI" id="CHEBI:33019"/>
        <dbReference type="ChEBI" id="CHEBI:46398"/>
        <dbReference type="ChEBI" id="CHEBI:57705"/>
        <dbReference type="ChEBI" id="CHEBI:57776"/>
        <dbReference type="EC" id="2.7.7.23"/>
    </reaction>
</comment>
<dbReference type="SUPFAM" id="SSF53448">
    <property type="entry name" value="Nucleotide-diphospho-sugar transferases"/>
    <property type="match status" value="1"/>
</dbReference>
<dbReference type="CDD" id="cd03353">
    <property type="entry name" value="LbH_GlmU_C"/>
    <property type="match status" value="1"/>
</dbReference>
<feature type="compositionally biased region" description="Basic and acidic residues" evidence="19">
    <location>
        <begin position="464"/>
        <end position="476"/>
    </location>
</feature>
<evidence type="ECO:0000256" key="7">
    <source>
        <dbReference type="ARBA" id="ARBA00022723"/>
    </source>
</evidence>
<feature type="region of interest" description="Pyrophosphorylase" evidence="18">
    <location>
        <begin position="1"/>
        <end position="238"/>
    </location>
</feature>
<evidence type="ECO:0000256" key="14">
    <source>
        <dbReference type="ARBA" id="ARBA00023316"/>
    </source>
</evidence>
<feature type="binding site" evidence="18">
    <location>
        <position position="342"/>
    </location>
    <ligand>
        <name>UDP-N-acetyl-alpha-D-glucosamine</name>
        <dbReference type="ChEBI" id="CHEBI:57705"/>
    </ligand>
</feature>
<comment type="cofactor">
    <cofactor evidence="18">
        <name>Mg(2+)</name>
        <dbReference type="ChEBI" id="CHEBI:18420"/>
    </cofactor>
    <text evidence="18">Binds 1 Mg(2+) ion per subunit.</text>
</comment>
<dbReference type="Gene3D" id="3.90.550.10">
    <property type="entry name" value="Spore Coat Polysaccharide Biosynthesis Protein SpsA, Chain A"/>
    <property type="match status" value="1"/>
</dbReference>
<evidence type="ECO:0000256" key="10">
    <source>
        <dbReference type="ARBA" id="ARBA00022960"/>
    </source>
</evidence>
<dbReference type="PROSITE" id="PS00101">
    <property type="entry name" value="HEXAPEP_TRANSFERASES"/>
    <property type="match status" value="1"/>
</dbReference>
<keyword evidence="12 18" id="KW-0511">Multifunctional enzyme</keyword>
<comment type="pathway">
    <text evidence="18">Nucleotide-sugar biosynthesis; UDP-N-acetyl-alpha-D-glucosamine biosynthesis; UDP-N-acetyl-alpha-D-glucosamine from N-acetyl-alpha-D-glucosamine 1-phosphate: step 1/1.</text>
</comment>
<feature type="binding site" evidence="18">
    <location>
        <position position="164"/>
    </location>
    <ligand>
        <name>UDP-N-acetyl-alpha-D-glucosamine</name>
        <dbReference type="ChEBI" id="CHEBI:57705"/>
    </ligand>
</feature>
<feature type="binding site" evidence="18">
    <location>
        <begin position="87"/>
        <end position="88"/>
    </location>
    <ligand>
        <name>UDP-N-acetyl-alpha-D-glucosamine</name>
        <dbReference type="ChEBI" id="CHEBI:57705"/>
    </ligand>
</feature>
<comment type="function">
    <text evidence="17 18">Catalyzes the last two sequential reactions in the de novo biosynthetic pathway for UDP-N-acetylglucosamine (UDP-GlcNAc). The C-terminal domain catalyzes the transfer of acetyl group from acetyl coenzyme A to glucosamine-1-phosphate (GlcN-1-P) to produce N-acetylglucosamine-1-phosphate (GlcNAc-1-P), which is converted into UDP-GlcNAc by the transfer of uridine 5-monophosphate (from uridine 5-triphosphate), a reaction catalyzed by the N-terminal domain.</text>
</comment>
<feature type="binding site" evidence="18">
    <location>
        <position position="360"/>
    </location>
    <ligand>
        <name>UDP-N-acetyl-alpha-D-glucosamine</name>
        <dbReference type="ChEBI" id="CHEBI:57705"/>
    </ligand>
</feature>
<feature type="binding site" evidence="18">
    <location>
        <position position="27"/>
    </location>
    <ligand>
        <name>UDP-N-acetyl-alpha-D-glucosamine</name>
        <dbReference type="ChEBI" id="CHEBI:57705"/>
    </ligand>
</feature>
<feature type="binding site" evidence="18">
    <location>
        <begin position="110"/>
        <end position="112"/>
    </location>
    <ligand>
        <name>UDP-N-acetyl-alpha-D-glucosamine</name>
        <dbReference type="ChEBI" id="CHEBI:57705"/>
    </ligand>
</feature>
<dbReference type="PANTHER" id="PTHR43584:SF3">
    <property type="entry name" value="BIFUNCTIONAL PROTEIN GLMU"/>
    <property type="match status" value="1"/>
</dbReference>
<proteinExistence type="inferred from homology"/>
<dbReference type="InterPro" id="IPR001451">
    <property type="entry name" value="Hexapep"/>
</dbReference>
<organism evidence="21 22">
    <name type="scientific">Anaeromyxobacter oryzae</name>
    <dbReference type="NCBI Taxonomy" id="2918170"/>
    <lineage>
        <taxon>Bacteria</taxon>
        <taxon>Pseudomonadati</taxon>
        <taxon>Myxococcota</taxon>
        <taxon>Myxococcia</taxon>
        <taxon>Myxococcales</taxon>
        <taxon>Cystobacterineae</taxon>
        <taxon>Anaeromyxobacteraceae</taxon>
        <taxon>Anaeromyxobacter</taxon>
    </lineage>
</organism>
<keyword evidence="8 18" id="KW-0677">Repeat</keyword>
<evidence type="ECO:0000256" key="12">
    <source>
        <dbReference type="ARBA" id="ARBA00023268"/>
    </source>
</evidence>
<evidence type="ECO:0000256" key="11">
    <source>
        <dbReference type="ARBA" id="ARBA00022984"/>
    </source>
</evidence>
<feature type="binding site" evidence="18">
    <location>
        <position position="236"/>
    </location>
    <ligand>
        <name>Mg(2+)</name>
        <dbReference type="ChEBI" id="CHEBI:18420"/>
    </ligand>
</feature>
<name>A0ABN6MWL8_9BACT</name>
<dbReference type="InterPro" id="IPR018357">
    <property type="entry name" value="Hexapep_transf_CS"/>
</dbReference>
<feature type="binding site" evidence="18">
    <location>
        <position position="112"/>
    </location>
    <ligand>
        <name>Mg(2+)</name>
        <dbReference type="ChEBI" id="CHEBI:18420"/>
    </ligand>
</feature>
<dbReference type="Pfam" id="PF14602">
    <property type="entry name" value="Hexapep_2"/>
    <property type="match status" value="1"/>
</dbReference>
<feature type="binding site" evidence="18">
    <location>
        <position position="389"/>
    </location>
    <ligand>
        <name>acetyl-CoA</name>
        <dbReference type="ChEBI" id="CHEBI:57288"/>
    </ligand>
</feature>
<dbReference type="InterPro" id="IPR025877">
    <property type="entry name" value="MobA-like_NTP_Trfase"/>
</dbReference>
<evidence type="ECO:0000256" key="8">
    <source>
        <dbReference type="ARBA" id="ARBA00022737"/>
    </source>
</evidence>
<dbReference type="InterPro" id="IPR038009">
    <property type="entry name" value="GlmU_C_LbH"/>
</dbReference>
<comment type="subunit">
    <text evidence="18">Homotrimer.</text>
</comment>
<evidence type="ECO:0000256" key="2">
    <source>
        <dbReference type="ARBA" id="ARBA00007707"/>
    </source>
</evidence>
<feature type="binding site" evidence="18">
    <location>
        <begin position="13"/>
        <end position="16"/>
    </location>
    <ligand>
        <name>UDP-N-acetyl-alpha-D-glucosamine</name>
        <dbReference type="ChEBI" id="CHEBI:57705"/>
    </ligand>
</feature>
<feature type="binding site" evidence="18">
    <location>
        <position position="375"/>
    </location>
    <ligand>
        <name>UDP-N-acetyl-alpha-D-glucosamine</name>
        <dbReference type="ChEBI" id="CHEBI:57705"/>
    </ligand>
</feature>
<feature type="region of interest" description="Disordered" evidence="19">
    <location>
        <begin position="454"/>
        <end position="498"/>
    </location>
</feature>
<evidence type="ECO:0000256" key="4">
    <source>
        <dbReference type="ARBA" id="ARBA00022490"/>
    </source>
</evidence>
<comment type="pathway">
    <text evidence="18">Bacterial outer membrane biogenesis; LPS lipid A biosynthesis.</text>
</comment>
<evidence type="ECO:0000256" key="5">
    <source>
        <dbReference type="ARBA" id="ARBA00022679"/>
    </source>
</evidence>
<feature type="binding site" evidence="18">
    <location>
        <position position="386"/>
    </location>
    <ligand>
        <name>UDP-N-acetyl-alpha-D-glucosamine</name>
        <dbReference type="ChEBI" id="CHEBI:57705"/>
    </ligand>
</feature>
<feature type="active site" description="Proton acceptor" evidence="18">
    <location>
        <position position="372"/>
    </location>
</feature>
<dbReference type="Pfam" id="PF12804">
    <property type="entry name" value="NTP_transf_3"/>
    <property type="match status" value="1"/>
</dbReference>
<dbReference type="InterPro" id="IPR050065">
    <property type="entry name" value="GlmU-like"/>
</dbReference>
<evidence type="ECO:0000313" key="21">
    <source>
        <dbReference type="EMBL" id="BDG04065.1"/>
    </source>
</evidence>
<accession>A0ABN6MWL8</accession>
<comment type="similarity">
    <text evidence="3 18">In the N-terminal section; belongs to the N-acetylglucosamine-1-phosphate uridyltransferase family.</text>
</comment>
<gene>
    <name evidence="18 21" type="primary">glmU</name>
    <name evidence="21" type="ORF">AMOR_30610</name>
</gene>
<dbReference type="HAMAP" id="MF_01631">
    <property type="entry name" value="GlmU"/>
    <property type="match status" value="1"/>
</dbReference>
<keyword evidence="6 18" id="KW-0548">Nucleotidyltransferase</keyword>
<keyword evidence="14 18" id="KW-0961">Cell wall biogenesis/degradation</keyword>
<sequence length="498" mass="51508">MTTSRTRLAAIVLAAGKGTRMKSQKAKVLHEIAGRPLAWFPVMRALELGANPVVVVVGHQAEAVEAALVASLPGAPLRFAVQEEQLGTAHAVLSARDALGDHEGPVVILSGDTPLLATETLRAVVEARAKAKAPLALAAMTLDEPRGYGRIVRDRKRRPQRVVEEKDASAKERAIREVNAGLYCADGGFLWKGLAKVGAKNAQREFYLTDLVAMAAKAKGGAVAVPVPAAEAAGVNDRAELARAARVLKDRHSDALMKAGVSIEDPARFDCDEGVEIAADVVIEPGVRLRGRTRIGAGSTIGAGSVLVNTVVAEGVTVKPYTVTEDATIARGAIVGPFSRLRPGSEIGEEAHVGNFVETKKARLGKGAKANHLTYLGDAVIGAGTNVGAGTITCNYDGEKKHETRIGERAFIGSDSILVAPITIGDGAYVAAGSTLTDPVPAGALALGRARQSTKEGWVAARQAAKDAEKAKEQGQERGSAPAAEGGAGAGPSSRQAG</sequence>
<dbReference type="EMBL" id="AP025591">
    <property type="protein sequence ID" value="BDG04065.1"/>
    <property type="molecule type" value="Genomic_DNA"/>
</dbReference>
<keyword evidence="11 18" id="KW-0573">Peptidoglycan synthesis</keyword>
<feature type="domain" description="MobA-like NTP transferase" evidence="20">
    <location>
        <begin position="10"/>
        <end position="138"/>
    </location>
</feature>
<comment type="catalytic activity">
    <reaction evidence="15 18">
        <text>alpha-D-glucosamine 1-phosphate + acetyl-CoA = N-acetyl-alpha-D-glucosamine 1-phosphate + CoA + H(+)</text>
        <dbReference type="Rhea" id="RHEA:13725"/>
        <dbReference type="ChEBI" id="CHEBI:15378"/>
        <dbReference type="ChEBI" id="CHEBI:57287"/>
        <dbReference type="ChEBI" id="CHEBI:57288"/>
        <dbReference type="ChEBI" id="CHEBI:57776"/>
        <dbReference type="ChEBI" id="CHEBI:58516"/>
        <dbReference type="EC" id="2.3.1.157"/>
    </reaction>
</comment>
<evidence type="ECO:0000256" key="16">
    <source>
        <dbReference type="ARBA" id="ARBA00048493"/>
    </source>
</evidence>
<dbReference type="InterPro" id="IPR011004">
    <property type="entry name" value="Trimer_LpxA-like_sf"/>
</dbReference>
<dbReference type="Proteomes" id="UP001162891">
    <property type="component" value="Chromosome"/>
</dbReference>
<comment type="subcellular location">
    <subcellularLocation>
        <location evidence="1 18">Cytoplasm</location>
    </subcellularLocation>
</comment>
<feature type="binding site" evidence="18">
    <location>
        <position position="449"/>
    </location>
    <ligand>
        <name>acetyl-CoA</name>
        <dbReference type="ChEBI" id="CHEBI:57288"/>
    </ligand>
</feature>
<reference evidence="22" key="1">
    <citation type="journal article" date="2022" name="Int. J. Syst. Evol. Microbiol.">
        <title>Anaeromyxobacter oryzae sp. nov., Anaeromyxobacter diazotrophicus sp. nov. and Anaeromyxobacter paludicola sp. nov., isolated from paddy soils.</title>
        <authorList>
            <person name="Itoh H."/>
            <person name="Xu Z."/>
            <person name="Mise K."/>
            <person name="Masuda Y."/>
            <person name="Ushijima N."/>
            <person name="Hayakawa C."/>
            <person name="Shiratori Y."/>
            <person name="Senoo K."/>
        </authorList>
    </citation>
    <scope>NUCLEOTIDE SEQUENCE [LARGE SCALE GENOMIC DNA]</scope>
    <source>
        <strain evidence="22">Red232</strain>
    </source>
</reference>
<evidence type="ECO:0000256" key="17">
    <source>
        <dbReference type="ARBA" id="ARBA00049628"/>
    </source>
</evidence>
<feature type="region of interest" description="N-acetyltransferase" evidence="18">
    <location>
        <begin position="260"/>
        <end position="498"/>
    </location>
</feature>
<keyword evidence="5 18" id="KW-0808">Transferase</keyword>
<feature type="binding site" evidence="18">
    <location>
        <position position="236"/>
    </location>
    <ligand>
        <name>UDP-N-acetyl-alpha-D-glucosamine</name>
        <dbReference type="ChEBI" id="CHEBI:57705"/>
    </ligand>
</feature>
<dbReference type="Pfam" id="PF00132">
    <property type="entry name" value="Hexapep"/>
    <property type="match status" value="1"/>
</dbReference>
<keyword evidence="4 18" id="KW-0963">Cytoplasm</keyword>
<feature type="binding site" evidence="18">
    <location>
        <position position="179"/>
    </location>
    <ligand>
        <name>UDP-N-acetyl-alpha-D-glucosamine</name>
        <dbReference type="ChEBI" id="CHEBI:57705"/>
    </ligand>
</feature>
<dbReference type="EC" id="2.3.1.157" evidence="18"/>
<feature type="binding site" evidence="18">
    <location>
        <begin position="395"/>
        <end position="396"/>
    </location>
    <ligand>
        <name>acetyl-CoA</name>
        <dbReference type="ChEBI" id="CHEBI:57288"/>
    </ligand>
</feature>
<dbReference type="InterPro" id="IPR029044">
    <property type="entry name" value="Nucleotide-diphossugar_trans"/>
</dbReference>
<dbReference type="Gene3D" id="2.160.10.10">
    <property type="entry name" value="Hexapeptide repeat proteins"/>
    <property type="match status" value="1"/>
</dbReference>
<feature type="binding site" evidence="18">
    <location>
        <position position="432"/>
    </location>
    <ligand>
        <name>acetyl-CoA</name>
        <dbReference type="ChEBI" id="CHEBI:57288"/>
    </ligand>
</feature>
<dbReference type="CDD" id="cd02540">
    <property type="entry name" value="GT2_GlmU_N_bac"/>
    <property type="match status" value="1"/>
</dbReference>
<keyword evidence="13 18" id="KW-0012">Acyltransferase</keyword>
<feature type="binding site" evidence="18">
    <location>
        <position position="82"/>
    </location>
    <ligand>
        <name>UDP-N-acetyl-alpha-D-glucosamine</name>
        <dbReference type="ChEBI" id="CHEBI:57705"/>
    </ligand>
</feature>
<evidence type="ECO:0000259" key="20">
    <source>
        <dbReference type="Pfam" id="PF12804"/>
    </source>
</evidence>
<dbReference type="NCBIfam" id="TIGR01173">
    <property type="entry name" value="glmU"/>
    <property type="match status" value="1"/>
</dbReference>
<keyword evidence="10 18" id="KW-0133">Cell shape</keyword>
<keyword evidence="9 18" id="KW-0460">Magnesium</keyword>
<dbReference type="InterPro" id="IPR005882">
    <property type="entry name" value="Bifunctional_GlmU"/>
</dbReference>